<sequence>MPTDFISAISPAAQQSMDQTRIPASFVVAEAALESGWGASQLTQQAMNLFGVKADSSWSGPVYAIHTREYLNGQWVMVNALFRKYSDWLGSISDHAAFLMNNPRYAPAFAWVDGISFAKAIAAAGYATDPQYAQKLASIIKSHNLLSLDMRQS</sequence>
<dbReference type="SMART" id="SM00047">
    <property type="entry name" value="LYZ2"/>
    <property type="match status" value="1"/>
</dbReference>
<evidence type="ECO:0000259" key="2">
    <source>
        <dbReference type="SMART" id="SM00047"/>
    </source>
</evidence>
<keyword evidence="1" id="KW-0378">Hydrolase</keyword>
<dbReference type="Proteomes" id="UP000247772">
    <property type="component" value="Unassembled WGS sequence"/>
</dbReference>
<dbReference type="AlphaFoldDB" id="A0A2V4TS12"/>
<proteinExistence type="predicted"/>
<comment type="caution">
    <text evidence="3">The sequence shown here is derived from an EMBL/GenBank/DDBJ whole genome shotgun (WGS) entry which is preliminary data.</text>
</comment>
<name>A0A2V4TS12_9BURK</name>
<keyword evidence="3" id="KW-0282">Flagellum</keyword>
<dbReference type="Pfam" id="PF01832">
    <property type="entry name" value="Glucosaminidase"/>
    <property type="match status" value="1"/>
</dbReference>
<feature type="domain" description="Mannosyl-glycoprotein endo-beta-N-acetylglucosamidase-like" evidence="2">
    <location>
        <begin position="2"/>
        <end position="149"/>
    </location>
</feature>
<keyword evidence="3" id="KW-0966">Cell projection</keyword>
<dbReference type="EMBL" id="QJSQ01000015">
    <property type="protein sequence ID" value="PYE21324.1"/>
    <property type="molecule type" value="Genomic_DNA"/>
</dbReference>
<dbReference type="PRINTS" id="PR01002">
    <property type="entry name" value="FLGFLGJ"/>
</dbReference>
<dbReference type="InterPro" id="IPR051056">
    <property type="entry name" value="Glycosyl_Hydrolase_73"/>
</dbReference>
<accession>A0A2V4TS12</accession>
<dbReference type="PANTHER" id="PTHR33308:SF9">
    <property type="entry name" value="PEPTIDOGLYCAN HYDROLASE FLGJ"/>
    <property type="match status" value="1"/>
</dbReference>
<dbReference type="GO" id="GO:0071973">
    <property type="term" value="P:bacterial-type flagellum-dependent cell motility"/>
    <property type="evidence" value="ECO:0007669"/>
    <property type="project" value="TreeGrafter"/>
</dbReference>
<organism evidence="3 4">
    <name type="scientific">Paraburkholderia silvatlantica</name>
    <dbReference type="NCBI Taxonomy" id="321895"/>
    <lineage>
        <taxon>Bacteria</taxon>
        <taxon>Pseudomonadati</taxon>
        <taxon>Pseudomonadota</taxon>
        <taxon>Betaproteobacteria</taxon>
        <taxon>Burkholderiales</taxon>
        <taxon>Burkholderiaceae</taxon>
        <taxon>Paraburkholderia</taxon>
    </lineage>
</organism>
<dbReference type="PANTHER" id="PTHR33308">
    <property type="entry name" value="PEPTIDOGLYCAN HYDROLASE FLGJ"/>
    <property type="match status" value="1"/>
</dbReference>
<gene>
    <name evidence="3" type="ORF">C7410_115167</name>
</gene>
<evidence type="ECO:0000313" key="4">
    <source>
        <dbReference type="Proteomes" id="UP000247772"/>
    </source>
</evidence>
<dbReference type="RefSeq" id="WP_244922965.1">
    <property type="nucleotide sequence ID" value="NZ_QJSQ01000015.1"/>
</dbReference>
<reference evidence="3 4" key="1">
    <citation type="submission" date="2018-06" db="EMBL/GenBank/DDBJ databases">
        <title>Genomic Encyclopedia of Type Strains, Phase IV (KMG-V): Genome sequencing to study the core and pangenomes of soil and plant-associated prokaryotes.</title>
        <authorList>
            <person name="Whitman W."/>
        </authorList>
    </citation>
    <scope>NUCLEOTIDE SEQUENCE [LARGE SCALE GENOMIC DNA]</scope>
    <source>
        <strain evidence="3 4">SRCL-318</strain>
    </source>
</reference>
<dbReference type="InterPro" id="IPR002901">
    <property type="entry name" value="MGlyc_endo_b_GlcNAc-like_dom"/>
</dbReference>
<dbReference type="Gene3D" id="2.10.70.40">
    <property type="entry name" value="peptidoglycan hydrolase"/>
    <property type="match status" value="1"/>
</dbReference>
<evidence type="ECO:0000313" key="3">
    <source>
        <dbReference type="EMBL" id="PYE21324.1"/>
    </source>
</evidence>
<dbReference type="GO" id="GO:0004040">
    <property type="term" value="F:amidase activity"/>
    <property type="evidence" value="ECO:0007669"/>
    <property type="project" value="InterPro"/>
</dbReference>
<keyword evidence="3" id="KW-0969">Cilium</keyword>
<protein>
    <submittedName>
        <fullName evidence="3">Flagellar protein FlgJ</fullName>
    </submittedName>
</protein>
<dbReference type="Gene3D" id="1.10.530.10">
    <property type="match status" value="1"/>
</dbReference>
<evidence type="ECO:0000256" key="1">
    <source>
        <dbReference type="ARBA" id="ARBA00022801"/>
    </source>
</evidence>